<reference evidence="1 2" key="1">
    <citation type="submission" date="2015-09" db="EMBL/GenBank/DDBJ databases">
        <authorList>
            <consortium name="Swine Surveillance"/>
        </authorList>
    </citation>
    <scope>NUCLEOTIDE SEQUENCE [LARGE SCALE GENOMIC DNA]</scope>
    <source>
        <strain evidence="1 2">CECT 8383</strain>
    </source>
</reference>
<keyword evidence="2" id="KW-1185">Reference proteome</keyword>
<organism evidence="1 2">
    <name type="scientific">Thalassovita mediterranea</name>
    <dbReference type="NCBI Taxonomy" id="340021"/>
    <lineage>
        <taxon>Bacteria</taxon>
        <taxon>Pseudomonadati</taxon>
        <taxon>Pseudomonadota</taxon>
        <taxon>Alphaproteobacteria</taxon>
        <taxon>Rhodobacterales</taxon>
        <taxon>Roseobacteraceae</taxon>
        <taxon>Thalassovita</taxon>
    </lineage>
</organism>
<evidence type="ECO:0000313" key="1">
    <source>
        <dbReference type="EMBL" id="CUH83400.1"/>
    </source>
</evidence>
<dbReference type="EMBL" id="CYSF01000003">
    <property type="protein sequence ID" value="CUH83400.1"/>
    <property type="molecule type" value="Genomic_DNA"/>
</dbReference>
<dbReference type="Proteomes" id="UP000051681">
    <property type="component" value="Unassembled WGS sequence"/>
</dbReference>
<proteinExistence type="predicted"/>
<dbReference type="RefSeq" id="WP_058317554.1">
    <property type="nucleotide sequence ID" value="NZ_CYSF01000003.1"/>
</dbReference>
<dbReference type="PROSITE" id="PS51257">
    <property type="entry name" value="PROKAR_LIPOPROTEIN"/>
    <property type="match status" value="1"/>
</dbReference>
<dbReference type="AlphaFoldDB" id="A0A0P1H251"/>
<evidence type="ECO:0008006" key="3">
    <source>
        <dbReference type="Google" id="ProtNLM"/>
    </source>
</evidence>
<name>A0A0P1H251_9RHOB</name>
<dbReference type="OrthoDB" id="7348506at2"/>
<accession>A0A0P1H251</accession>
<protein>
    <recommendedName>
        <fullName evidence="3">LPP20 lipoprotein</fullName>
    </recommendedName>
</protein>
<gene>
    <name evidence="1" type="ORF">TM5383_00588</name>
</gene>
<evidence type="ECO:0000313" key="2">
    <source>
        <dbReference type="Proteomes" id="UP000051681"/>
    </source>
</evidence>
<dbReference type="STRING" id="340021.TM5383_00588"/>
<sequence length="194" mass="20570">MTRPSKPLPPLGKVLTLSVMSLGMALSACVKMPMRAVQALPSNPAPETAALAVTKDNLDALSTGKQPSMASMAAQKALGQAVPEPVQITGVGYSQIGAQPGKTLNERRLMAMRAARMEAMRDLTEQVHGLQLTSDTTLRDNVIRSDNLRGVVAGEIRGAKTLRIVPKGNDSYQVILALDPSTVAYILRAARGQV</sequence>